<protein>
    <submittedName>
        <fullName evidence="1">Uncharacterized protein</fullName>
    </submittedName>
</protein>
<keyword evidence="2" id="KW-1185">Reference proteome</keyword>
<proteinExistence type="predicted"/>
<dbReference type="Proteomes" id="UP001371456">
    <property type="component" value="Unassembled WGS sequence"/>
</dbReference>
<gene>
    <name evidence="1" type="ORF">RDI58_005922</name>
</gene>
<organism evidence="1 2">
    <name type="scientific">Solanum bulbocastanum</name>
    <name type="common">Wild potato</name>
    <dbReference type="NCBI Taxonomy" id="147425"/>
    <lineage>
        <taxon>Eukaryota</taxon>
        <taxon>Viridiplantae</taxon>
        <taxon>Streptophyta</taxon>
        <taxon>Embryophyta</taxon>
        <taxon>Tracheophyta</taxon>
        <taxon>Spermatophyta</taxon>
        <taxon>Magnoliopsida</taxon>
        <taxon>eudicotyledons</taxon>
        <taxon>Gunneridae</taxon>
        <taxon>Pentapetalae</taxon>
        <taxon>asterids</taxon>
        <taxon>lamiids</taxon>
        <taxon>Solanales</taxon>
        <taxon>Solanaceae</taxon>
        <taxon>Solanoideae</taxon>
        <taxon>Solaneae</taxon>
        <taxon>Solanum</taxon>
    </lineage>
</organism>
<reference evidence="1 2" key="1">
    <citation type="submission" date="2024-02" db="EMBL/GenBank/DDBJ databases">
        <title>de novo genome assembly of Solanum bulbocastanum strain 11H21.</title>
        <authorList>
            <person name="Hosaka A.J."/>
        </authorList>
    </citation>
    <scope>NUCLEOTIDE SEQUENCE [LARGE SCALE GENOMIC DNA]</scope>
    <source>
        <tissue evidence="1">Young leaves</tissue>
    </source>
</reference>
<evidence type="ECO:0000313" key="2">
    <source>
        <dbReference type="Proteomes" id="UP001371456"/>
    </source>
</evidence>
<comment type="caution">
    <text evidence="1">The sequence shown here is derived from an EMBL/GenBank/DDBJ whole genome shotgun (WGS) entry which is preliminary data.</text>
</comment>
<sequence length="122" mass="13752">MDSTKKIDTPPHLFTFIYFNPKSSFTNSSFSRLWASYLRGFQVLVSQVEASFMSEQATICLGYVGLLGEYRPASRKKCSHISDRVDCMHLDLFQEGHLELSGCTQTQLSLNKFWAKGSSGNP</sequence>
<name>A0AAN8YMW9_SOLBU</name>
<dbReference type="EMBL" id="JBANQN010000002">
    <property type="protein sequence ID" value="KAK6798220.1"/>
    <property type="molecule type" value="Genomic_DNA"/>
</dbReference>
<evidence type="ECO:0000313" key="1">
    <source>
        <dbReference type="EMBL" id="KAK6798220.1"/>
    </source>
</evidence>
<dbReference type="AlphaFoldDB" id="A0AAN8YMW9"/>
<accession>A0AAN8YMW9</accession>